<evidence type="ECO:0000313" key="5">
    <source>
        <dbReference type="EMBL" id="CAB5224403.1"/>
    </source>
</evidence>
<evidence type="ECO:0000259" key="3">
    <source>
        <dbReference type="Pfam" id="PF22322"/>
    </source>
</evidence>
<dbReference type="EMBL" id="LR796617">
    <property type="protein sequence ID" value="CAB4154988.1"/>
    <property type="molecule type" value="Genomic_DNA"/>
</dbReference>
<feature type="domain" description="DUF6973" evidence="3">
    <location>
        <begin position="746"/>
        <end position="848"/>
    </location>
</feature>
<feature type="compositionally biased region" description="Low complexity" evidence="2">
    <location>
        <begin position="347"/>
        <end position="360"/>
    </location>
</feature>
<feature type="compositionally biased region" description="Pro residues" evidence="2">
    <location>
        <begin position="480"/>
        <end position="489"/>
    </location>
</feature>
<sequence>MKYTTLSPDDMDVVQKFAFGGIANPTQRATLRAADREFLQARQAELDAFEQQRQAYNSGLTKYQEEVFKPYQQQVEAYNSAAQQYNTDVYSPYQQQYDAYQKAVDAYNAGDRLEDYSGPAEPVLSKQFEMKAPTTPGAFDLSAPVLPFKEEDIQARQQQAAETAKKDAGNRATAINVASNPEQFNFGSMSVSGRFMAEGGPVDKDPGGYFETVQTPFGNLPGRWIEGKAPTPVTTDESSPDFVGPRQRVVTSDPNSPDFVGPRYQPQSAADLLARFDGKGQAPADFAGPRQQPDISQVPMSQQEQTDLFNRLYAQSQAPAAFVGPREQVMPQPEPARTKTLFERRSSGPIASSPVGSPVSPSLPPAPGKVDAVDSPSLNKAIELLKGGKRESAIAELRRIVGLPPLPAEKDDSGGGGEIDMQVVVYGPDGKMYSSPAQARRAGVTNYTTTPPNLTKPTPPPLPKTPTLPPGSAVKDPTFNPAPPAPFPGAPRIDLNVPVFEDFKRREDQQKQRDQVTNPTNYFAQGNQSFTGNAPGTVGIGSQFTPLASSYNTQKAIGANPTLSPNVLGGQQNLGVMTDRLGNRIYAPAMPMTFAEGGEVEADDNPINTDPLGSAQQFMAQLNQVERAAPTRQSVKRVAKNSDGASSPKGMGMATESLATAKDLMPKSTDKGSSRQQMEDFIQAYQNKISAAKNKARGLAANTMGAPTLEGPALTKNTLAKKRFKDGGEAKKSDAEVAEPGLFGVSDYAAKSSEQMFPGQSGQDDQRDAARHMLAAGTLSRKYGEKTAEFLGKAHERLSNPKSFFNMLGMGEARYDYEPDVHNNRIGAQLGSRAKSQAELEKMVRDMAKQSRDEPTPDRPRTMSRKQLEAIDAKAKKDATPPPEYRAEGSPEEGEVGQAELDAASKPAFVTPKSGKGRKSSTKPGDLEAAALQGVSEMPYNLLGTPVDLATMAMRPFGYSVEAPTFGSEDLKRRATKAGIRQEPPKEGTAARALFNLADIGSSAVNPAAPVRAGVKAAKVVGDKAADVAKDFQQYNRQLDVPGASYAVRPTGSTMASGPIGFNTQASGVDRLLNDGVSNARSAAGQDADMESRIKSFWDTKARNYFTRQFGTPDDPVMNAIAKKRIKSVGLEEMFPEYMIDQINVGKTRVNEQGQERFFPKYPRAMDDFAARYDPATGLKGNVISTDPAMGNPQYEYIISDQGKALGQAAKNAEADRMSMQGLRPELINTKVDVVTRSGKNPDRIIGDGTKSAEDLLRAFEESQAYNKLTPAQQQAWANEQFGAGRNLHGLDYPDVGKNILPDNIRTAIEKGEPVYDFDRMDKPLKALFEPASINAFLATVPAREMKNMRFEDAVAGAVKMNELATQRQVMVDRIKAGKPVPDKVFSEGVSAPLVQFDKDSGLDGFAWKRIEKREATVPEGAYVGHSVGGYETGGAGYSSDKQQGFNTGKWQVYTLRDNRNRPVNTIEVKMLDGGVPVVTQIKGNGRSTGNTAPEKYDAAVLRFLQTHLKPAAIQESDSYLTPLLQNYKTELNAFSSVR</sequence>
<feature type="compositionally biased region" description="Polar residues" evidence="2">
    <location>
        <begin position="516"/>
        <end position="527"/>
    </location>
</feature>
<feature type="region of interest" description="Disordered" evidence="2">
    <location>
        <begin position="844"/>
        <end position="925"/>
    </location>
</feature>
<organism evidence="4">
    <name type="scientific">uncultured Caudovirales phage</name>
    <dbReference type="NCBI Taxonomy" id="2100421"/>
    <lineage>
        <taxon>Viruses</taxon>
        <taxon>Duplodnaviria</taxon>
        <taxon>Heunggongvirae</taxon>
        <taxon>Uroviricota</taxon>
        <taxon>Caudoviricetes</taxon>
        <taxon>Peduoviridae</taxon>
        <taxon>Maltschvirus</taxon>
        <taxon>Maltschvirus maltsch</taxon>
    </lineage>
</organism>
<keyword evidence="1" id="KW-0175">Coiled coil</keyword>
<reference evidence="4" key="1">
    <citation type="submission" date="2020-04" db="EMBL/GenBank/DDBJ databases">
        <authorList>
            <person name="Chiriac C."/>
            <person name="Salcher M."/>
            <person name="Ghai R."/>
            <person name="Kavagutti S V."/>
        </authorList>
    </citation>
    <scope>NUCLEOTIDE SEQUENCE</scope>
</reference>
<feature type="compositionally biased region" description="Basic and acidic residues" evidence="2">
    <location>
        <begin position="844"/>
        <end position="889"/>
    </location>
</feature>
<evidence type="ECO:0000256" key="1">
    <source>
        <dbReference type="SAM" id="Coils"/>
    </source>
</evidence>
<feature type="region of interest" description="Disordered" evidence="2">
    <location>
        <begin position="230"/>
        <end position="261"/>
    </location>
</feature>
<dbReference type="EMBL" id="LR798328">
    <property type="protein sequence ID" value="CAB5224403.1"/>
    <property type="molecule type" value="Genomic_DNA"/>
</dbReference>
<feature type="compositionally biased region" description="Pro residues" evidence="2">
    <location>
        <begin position="457"/>
        <end position="469"/>
    </location>
</feature>
<feature type="compositionally biased region" description="Low complexity" evidence="2">
    <location>
        <begin position="446"/>
        <end position="456"/>
    </location>
</feature>
<evidence type="ECO:0000313" key="4">
    <source>
        <dbReference type="EMBL" id="CAB4154988.1"/>
    </source>
</evidence>
<feature type="region of interest" description="Disordered" evidence="2">
    <location>
        <begin position="346"/>
        <end position="374"/>
    </location>
</feature>
<protein>
    <recommendedName>
        <fullName evidence="3">DUF6973 domain-containing protein</fullName>
    </recommendedName>
</protein>
<feature type="region of interest" description="Disordered" evidence="2">
    <location>
        <begin position="446"/>
        <end position="493"/>
    </location>
</feature>
<dbReference type="InterPro" id="IPR054246">
    <property type="entry name" value="DUF6973"/>
</dbReference>
<accession>A0A6J5NDA6</accession>
<feature type="region of interest" description="Disordered" evidence="2">
    <location>
        <begin position="506"/>
        <end position="527"/>
    </location>
</feature>
<gene>
    <name evidence="4" type="ORF">UFOVP652_56</name>
    <name evidence="5" type="ORF">UFOVP734_68</name>
</gene>
<proteinExistence type="predicted"/>
<name>A0A6J5NDA6_9CAUD</name>
<feature type="coiled-coil region" evidence="1">
    <location>
        <begin position="675"/>
        <end position="702"/>
    </location>
</feature>
<dbReference type="Pfam" id="PF22322">
    <property type="entry name" value="DUF6973"/>
    <property type="match status" value="1"/>
</dbReference>
<evidence type="ECO:0000256" key="2">
    <source>
        <dbReference type="SAM" id="MobiDB-lite"/>
    </source>
</evidence>
<feature type="region of interest" description="Disordered" evidence="2">
    <location>
        <begin position="627"/>
        <end position="652"/>
    </location>
</feature>